<keyword evidence="5 10" id="KW-0031">Aminopeptidase</keyword>
<dbReference type="InterPro" id="IPR000787">
    <property type="entry name" value="Peptidase_M29"/>
</dbReference>
<evidence type="ECO:0000256" key="7">
    <source>
        <dbReference type="ARBA" id="ARBA00022723"/>
    </source>
</evidence>
<keyword evidence="9" id="KW-0482">Metalloprotease</keyword>
<dbReference type="Proteomes" id="UP000287352">
    <property type="component" value="Unassembled WGS sequence"/>
</dbReference>
<reference evidence="11" key="1">
    <citation type="submission" date="2018-12" db="EMBL/GenBank/DDBJ databases">
        <title>Tengunoibacter tsumagoiensis gen. nov., sp. nov., Dictyobacter kobayashii sp. nov., D. alpinus sp. nov., and D. joshuensis sp. nov. and description of Dictyobacteraceae fam. nov. within the order Ktedonobacterales isolated from Tengu-no-mugimeshi.</title>
        <authorList>
            <person name="Wang C.M."/>
            <person name="Zheng Y."/>
            <person name="Sakai Y."/>
            <person name="Toyoda A."/>
            <person name="Minakuchi Y."/>
            <person name="Abe K."/>
            <person name="Yokota A."/>
            <person name="Yabe S."/>
        </authorList>
    </citation>
    <scope>NUCLEOTIDE SEQUENCE [LARGE SCALE GENOMIC DNA]</scope>
    <source>
        <strain evidence="11">Uno3</strain>
    </source>
</reference>
<protein>
    <submittedName>
        <fullName evidence="10">Aminopeptidase</fullName>
    </submittedName>
</protein>
<dbReference type="AlphaFoldDB" id="A0A402A9L9"/>
<evidence type="ECO:0000256" key="4">
    <source>
        <dbReference type="ARBA" id="ARBA00008236"/>
    </source>
</evidence>
<comment type="cofactor">
    <cofactor evidence="1">
        <name>Co(2+)</name>
        <dbReference type="ChEBI" id="CHEBI:48828"/>
    </cofactor>
</comment>
<evidence type="ECO:0000256" key="1">
    <source>
        <dbReference type="ARBA" id="ARBA00001941"/>
    </source>
</evidence>
<dbReference type="OrthoDB" id="9803993at2"/>
<dbReference type="InterPro" id="IPR035097">
    <property type="entry name" value="M29_N-terminal"/>
</dbReference>
<dbReference type="PRINTS" id="PR00919">
    <property type="entry name" value="THERMOPTASE"/>
</dbReference>
<dbReference type="Gene3D" id="3.40.1830.10">
    <property type="entry name" value="Thermophilic metalloprotease (M29)"/>
    <property type="match status" value="1"/>
</dbReference>
<dbReference type="PANTHER" id="PTHR34448:SF1">
    <property type="entry name" value="BLL6088 PROTEIN"/>
    <property type="match status" value="1"/>
</dbReference>
<organism evidence="10 11">
    <name type="scientific">Tengunoibacter tsumagoiensis</name>
    <dbReference type="NCBI Taxonomy" id="2014871"/>
    <lineage>
        <taxon>Bacteria</taxon>
        <taxon>Bacillati</taxon>
        <taxon>Chloroflexota</taxon>
        <taxon>Ktedonobacteria</taxon>
        <taxon>Ktedonobacterales</taxon>
        <taxon>Dictyobacteraceae</taxon>
        <taxon>Tengunoibacter</taxon>
    </lineage>
</organism>
<comment type="caution">
    <text evidence="10">The sequence shown here is derived from an EMBL/GenBank/DDBJ whole genome shotgun (WGS) entry which is preliminary data.</text>
</comment>
<sequence length="372" mass="41994">MADPRLRRMAQVLLQYSLGLKSGERVGIRAEPVASPLIRELVREALHIGAYPELYIEIPGVKELLLKEGSDAQLHYIPDGFRLRSEVYETALDILSQENTKELMGIDPARIALHNQAQKNVFQTIRSRSSEGVLRRSILLYPTNAYAQDADMSLSDFEDFLYHACFLDEEQPILHWQKLSQQQDRLTSWLQGKRTVQIVGKDIDLTFSVEGRSFMSDDGRYNFPGGEIFTSPVENSVNGSIRFSFPASYAGRSVDDVRLRLVDGVVVEAQAGQGQEYLEKMLALDEGARRFGEFAFGNNPNIQRCIKNVLFDEKMAGTIHFALGASFSVTGGKNQSILHWDMVYDLRHGCDIYFDGELFCKDGRFTTNMIEG</sequence>
<proteinExistence type="inferred from homology"/>
<comment type="cofactor">
    <cofactor evidence="3">
        <name>Zn(2+)</name>
        <dbReference type="ChEBI" id="CHEBI:29105"/>
    </cofactor>
</comment>
<dbReference type="PANTHER" id="PTHR34448">
    <property type="entry name" value="AMINOPEPTIDASE"/>
    <property type="match status" value="1"/>
</dbReference>
<dbReference type="GO" id="GO:0006508">
    <property type="term" value="P:proteolysis"/>
    <property type="evidence" value="ECO:0007669"/>
    <property type="project" value="UniProtKB-KW"/>
</dbReference>
<evidence type="ECO:0000256" key="2">
    <source>
        <dbReference type="ARBA" id="ARBA00001946"/>
    </source>
</evidence>
<evidence type="ECO:0000256" key="5">
    <source>
        <dbReference type="ARBA" id="ARBA00022438"/>
    </source>
</evidence>
<name>A0A402A9L9_9CHLR</name>
<accession>A0A402A9L9</accession>
<dbReference type="GO" id="GO:0008237">
    <property type="term" value="F:metallopeptidase activity"/>
    <property type="evidence" value="ECO:0007669"/>
    <property type="project" value="UniProtKB-KW"/>
</dbReference>
<keyword evidence="6" id="KW-0645">Protease</keyword>
<evidence type="ECO:0000256" key="9">
    <source>
        <dbReference type="ARBA" id="ARBA00023049"/>
    </source>
</evidence>
<keyword evidence="8" id="KW-0378">Hydrolase</keyword>
<evidence type="ECO:0000256" key="8">
    <source>
        <dbReference type="ARBA" id="ARBA00022801"/>
    </source>
</evidence>
<evidence type="ECO:0000313" key="10">
    <source>
        <dbReference type="EMBL" id="GCE15788.1"/>
    </source>
</evidence>
<dbReference type="SUPFAM" id="SSF144052">
    <property type="entry name" value="Thermophilic metalloprotease-like"/>
    <property type="match status" value="1"/>
</dbReference>
<dbReference type="Pfam" id="PF02073">
    <property type="entry name" value="Peptidase_M29"/>
    <property type="match status" value="1"/>
</dbReference>
<dbReference type="GO" id="GO:0046872">
    <property type="term" value="F:metal ion binding"/>
    <property type="evidence" value="ECO:0007669"/>
    <property type="project" value="UniProtKB-KW"/>
</dbReference>
<dbReference type="InterPro" id="IPR052170">
    <property type="entry name" value="M29_Exopeptidase"/>
</dbReference>
<evidence type="ECO:0000256" key="6">
    <source>
        <dbReference type="ARBA" id="ARBA00022670"/>
    </source>
</evidence>
<evidence type="ECO:0000313" key="11">
    <source>
        <dbReference type="Proteomes" id="UP000287352"/>
    </source>
</evidence>
<dbReference type="GO" id="GO:0004177">
    <property type="term" value="F:aminopeptidase activity"/>
    <property type="evidence" value="ECO:0007669"/>
    <property type="project" value="UniProtKB-KW"/>
</dbReference>
<comment type="similarity">
    <text evidence="4">Belongs to the peptidase M29 family.</text>
</comment>
<comment type="cofactor">
    <cofactor evidence="2">
        <name>Mg(2+)</name>
        <dbReference type="ChEBI" id="CHEBI:18420"/>
    </cofactor>
</comment>
<dbReference type="EMBL" id="BIFR01000002">
    <property type="protein sequence ID" value="GCE15788.1"/>
    <property type="molecule type" value="Genomic_DNA"/>
</dbReference>
<keyword evidence="11" id="KW-1185">Reference proteome</keyword>
<evidence type="ECO:0000256" key="3">
    <source>
        <dbReference type="ARBA" id="ARBA00001947"/>
    </source>
</evidence>
<gene>
    <name evidence="10" type="ORF">KTT_56470</name>
</gene>
<keyword evidence="7" id="KW-0479">Metal-binding</keyword>